<reference evidence="4" key="1">
    <citation type="journal article" date="2017" name="bioRxiv">
        <title>Comparative analysis of the genomes of Stylophora pistillata and Acropora digitifera provides evidence for extensive differences between species of corals.</title>
        <authorList>
            <person name="Voolstra C.R."/>
            <person name="Li Y."/>
            <person name="Liew Y.J."/>
            <person name="Baumgarten S."/>
            <person name="Zoccola D."/>
            <person name="Flot J.-F."/>
            <person name="Tambutte S."/>
            <person name="Allemand D."/>
            <person name="Aranda M."/>
        </authorList>
    </citation>
    <scope>NUCLEOTIDE SEQUENCE [LARGE SCALE GENOMIC DNA]</scope>
</reference>
<name>A0A2B4SN46_STYPI</name>
<evidence type="ECO:0000256" key="2">
    <source>
        <dbReference type="SAM" id="MobiDB-lite"/>
    </source>
</evidence>
<proteinExistence type="predicted"/>
<dbReference type="AlphaFoldDB" id="A0A2B4SN46"/>
<feature type="compositionally biased region" description="Basic and acidic residues" evidence="2">
    <location>
        <begin position="1"/>
        <end position="11"/>
    </location>
</feature>
<feature type="compositionally biased region" description="Basic and acidic residues" evidence="2">
    <location>
        <begin position="32"/>
        <end position="50"/>
    </location>
</feature>
<protein>
    <submittedName>
        <fullName evidence="3">Uncharacterized protein</fullName>
    </submittedName>
</protein>
<accession>A0A2B4SN46</accession>
<dbReference type="EMBL" id="LSMT01000059">
    <property type="protein sequence ID" value="PFX29835.1"/>
    <property type="molecule type" value="Genomic_DNA"/>
</dbReference>
<gene>
    <name evidence="3" type="ORF">AWC38_SpisGene5335</name>
</gene>
<dbReference type="Proteomes" id="UP000225706">
    <property type="component" value="Unassembled WGS sequence"/>
</dbReference>
<feature type="coiled-coil region" evidence="1">
    <location>
        <begin position="173"/>
        <end position="214"/>
    </location>
</feature>
<dbReference type="OrthoDB" id="5978166at2759"/>
<keyword evidence="1" id="KW-0175">Coiled coil</keyword>
<dbReference type="STRING" id="50429.A0A2B4SN46"/>
<evidence type="ECO:0000256" key="1">
    <source>
        <dbReference type="SAM" id="Coils"/>
    </source>
</evidence>
<organism evidence="3 4">
    <name type="scientific">Stylophora pistillata</name>
    <name type="common">Smooth cauliflower coral</name>
    <dbReference type="NCBI Taxonomy" id="50429"/>
    <lineage>
        <taxon>Eukaryota</taxon>
        <taxon>Metazoa</taxon>
        <taxon>Cnidaria</taxon>
        <taxon>Anthozoa</taxon>
        <taxon>Hexacorallia</taxon>
        <taxon>Scleractinia</taxon>
        <taxon>Astrocoeniina</taxon>
        <taxon>Pocilloporidae</taxon>
        <taxon>Stylophora</taxon>
    </lineage>
</organism>
<feature type="region of interest" description="Disordered" evidence="2">
    <location>
        <begin position="94"/>
        <end position="121"/>
    </location>
</feature>
<feature type="coiled-coil region" evidence="1">
    <location>
        <begin position="386"/>
        <end position="506"/>
    </location>
</feature>
<feature type="region of interest" description="Disordered" evidence="2">
    <location>
        <begin position="139"/>
        <end position="159"/>
    </location>
</feature>
<comment type="caution">
    <text evidence="3">The sequence shown here is derived from an EMBL/GenBank/DDBJ whole genome shotgun (WGS) entry which is preliminary data.</text>
</comment>
<sequence>MASWLHPEKKRNQNLNPSLHRKSRIPVRMTRPSRESDRRFSSKHEADSKARLQRNSVNKPQNKRSSRNPIVVREKKTKVDTKVGPAKIVKITGVGKPLRRDSGTNLRETQRKQDKKEASAIPSTTAICGSLRCAQKTTPNVKRRISRQRTPIDTESKQVCKDGKDPRVITEELQMYRRTIETLQADLDESKVDIKRLQLKEEYQERELANLKCDFKRKERKWDEGNKLVEKVMADINELWDDVDYLEERLKHSQESNEDLTFETDELKITIQEMKKEYRVEHSRGGCGHLREEVELLNGSLELNEQRVALLESQVDAFKAERKELLEDVDYLEERLKNSQESNEDLTFEVDELKITIQEMKEYGMEHSRGGCGHLREKVELLNGSLALNEQRVVVLERQLHELKCETSKTISELNDEIAKLQKEKSTSFLELSKELEEDKNVIEEIRQERCDKDHLELQSERIRELETQIQRMEDIKRNAIHLVDALVLEARQERSESEIAKLTREKDREFKIDLLLNGLQNIFSESSREENTFSTLETRKEKAALYQMMFLEDESNVAASGQGDTKNKWVNTSGMEKRFETRGNRASDIAEVHHTMRKLSAHGSSKKISILLCKG</sequence>
<feature type="coiled-coil region" evidence="1">
    <location>
        <begin position="301"/>
        <end position="356"/>
    </location>
</feature>
<feature type="compositionally biased region" description="Basic and acidic residues" evidence="2">
    <location>
        <begin position="98"/>
        <end position="118"/>
    </location>
</feature>
<keyword evidence="4" id="KW-1185">Reference proteome</keyword>
<evidence type="ECO:0000313" key="4">
    <source>
        <dbReference type="Proteomes" id="UP000225706"/>
    </source>
</evidence>
<feature type="region of interest" description="Disordered" evidence="2">
    <location>
        <begin position="1"/>
        <end position="81"/>
    </location>
</feature>
<feature type="compositionally biased region" description="Basic and acidic residues" evidence="2">
    <location>
        <begin position="72"/>
        <end position="81"/>
    </location>
</feature>
<evidence type="ECO:0000313" key="3">
    <source>
        <dbReference type="EMBL" id="PFX29835.1"/>
    </source>
</evidence>
<feature type="compositionally biased region" description="Basic and acidic residues" evidence="2">
    <location>
        <begin position="150"/>
        <end position="159"/>
    </location>
</feature>